<organism evidence="1 2">
    <name type="scientific">Thauera sinica</name>
    <dbReference type="NCBI Taxonomy" id="2665146"/>
    <lineage>
        <taxon>Bacteria</taxon>
        <taxon>Pseudomonadati</taxon>
        <taxon>Pseudomonadota</taxon>
        <taxon>Betaproteobacteria</taxon>
        <taxon>Rhodocyclales</taxon>
        <taxon>Zoogloeaceae</taxon>
        <taxon>Thauera</taxon>
    </lineage>
</organism>
<name>A0ABW1ALC4_9RHOO</name>
<sequence length="360" mass="39998">MASRDVLLKILDLARWAPSGDNTQPYRFEIVADDHIAVHGHDTRDWCVYDFDGHASHIAHGALLETLRIAASGHGLKATWSIRVGLPDTAPIYDVKLEPASGAEADPLLPFIETRTVQRRPMRTTPLSAAQRAAIADAPGAGFSVQFFEPLGARLRIARLLWDSAHIRLTCPEAYEVHKEVIEWGARYSVDRIPEQAVGVDSLTARLMRWVMHSWERVAFFNRYLGGTVAPRIQLDVIPAVSCAAHVLVRSERPLAEMGDFVDAGVALQRLWLTATAHGLHLQPEMTPLIFRWYVRAGRSISALRAIDIEAAAVTSYMERLVGAEPETSFTFFCRVGQSKQPASRSLRHSVDKLMEVPPS</sequence>
<evidence type="ECO:0000313" key="1">
    <source>
        <dbReference type="EMBL" id="MFC5767928.1"/>
    </source>
</evidence>
<keyword evidence="2" id="KW-1185">Reference proteome</keyword>
<comment type="caution">
    <text evidence="1">The sequence shown here is derived from an EMBL/GenBank/DDBJ whole genome shotgun (WGS) entry which is preliminary data.</text>
</comment>
<accession>A0ABW1ALC4</accession>
<proteinExistence type="predicted"/>
<gene>
    <name evidence="1" type="ORF">ACFPTN_00930</name>
</gene>
<dbReference type="InterPro" id="IPR000415">
    <property type="entry name" value="Nitroreductase-like"/>
</dbReference>
<dbReference type="Gene3D" id="3.40.109.10">
    <property type="entry name" value="NADH Oxidase"/>
    <property type="match status" value="2"/>
</dbReference>
<dbReference type="EMBL" id="JBHSOG010000006">
    <property type="protein sequence ID" value="MFC5767928.1"/>
    <property type="molecule type" value="Genomic_DNA"/>
</dbReference>
<dbReference type="RefSeq" id="WP_096445477.1">
    <property type="nucleotide sequence ID" value="NZ_JBHSOG010000006.1"/>
</dbReference>
<reference evidence="2" key="1">
    <citation type="journal article" date="2019" name="Int. J. Syst. Evol. Microbiol.">
        <title>The Global Catalogue of Microorganisms (GCM) 10K type strain sequencing project: providing services to taxonomists for standard genome sequencing and annotation.</title>
        <authorList>
            <consortium name="The Broad Institute Genomics Platform"/>
            <consortium name="The Broad Institute Genome Sequencing Center for Infectious Disease"/>
            <person name="Wu L."/>
            <person name="Ma J."/>
        </authorList>
    </citation>
    <scope>NUCLEOTIDE SEQUENCE [LARGE SCALE GENOMIC DNA]</scope>
    <source>
        <strain evidence="2">SHR3</strain>
    </source>
</reference>
<protein>
    <submittedName>
        <fullName evidence="1">Molybdopterin biosynthesis protein MoeY</fullName>
    </submittedName>
</protein>
<evidence type="ECO:0000313" key="2">
    <source>
        <dbReference type="Proteomes" id="UP001595974"/>
    </source>
</evidence>
<dbReference type="Proteomes" id="UP001595974">
    <property type="component" value="Unassembled WGS sequence"/>
</dbReference>
<dbReference type="SUPFAM" id="SSF55469">
    <property type="entry name" value="FMN-dependent nitroreductase-like"/>
    <property type="match status" value="1"/>
</dbReference>